<sequence length="170" mass="19569">MDFDEELSQQPEEIGSDDLLSDDNLRLPEDANPLVRLHAVRAWLKRREGETHIDMGNAALALQELQSNAGTTPLRRRAYQEQMERLQSAQNAFQKAQESLATYEEAESMLEECVNHTTVGERLLVEYYLEIDNLIQTSLQESNREQTPRIDALFEVQSRIERVGATYEED</sequence>
<keyword evidence="4" id="KW-1185">Reference proteome</keyword>
<evidence type="ECO:0000256" key="2">
    <source>
        <dbReference type="SAM" id="MobiDB-lite"/>
    </source>
</evidence>
<evidence type="ECO:0000256" key="1">
    <source>
        <dbReference type="SAM" id="Coils"/>
    </source>
</evidence>
<feature type="region of interest" description="Disordered" evidence="2">
    <location>
        <begin position="1"/>
        <end position="22"/>
    </location>
</feature>
<name>A0ABQ3VG53_9CHLR</name>
<feature type="coiled-coil region" evidence="1">
    <location>
        <begin position="76"/>
        <end position="106"/>
    </location>
</feature>
<comment type="caution">
    <text evidence="3">The sequence shown here is derived from an EMBL/GenBank/DDBJ whole genome shotgun (WGS) entry which is preliminary data.</text>
</comment>
<evidence type="ECO:0000313" key="3">
    <source>
        <dbReference type="EMBL" id="GHO84623.1"/>
    </source>
</evidence>
<protein>
    <submittedName>
        <fullName evidence="3">Uncharacterized protein</fullName>
    </submittedName>
</protein>
<dbReference type="Proteomes" id="UP000635565">
    <property type="component" value="Unassembled WGS sequence"/>
</dbReference>
<dbReference type="RefSeq" id="WP_201362229.1">
    <property type="nucleotide sequence ID" value="NZ_BNJJ01000006.1"/>
</dbReference>
<accession>A0ABQ3VG53</accession>
<organism evidence="3 4">
    <name type="scientific">Dictyobacter formicarum</name>
    <dbReference type="NCBI Taxonomy" id="2778368"/>
    <lineage>
        <taxon>Bacteria</taxon>
        <taxon>Bacillati</taxon>
        <taxon>Chloroflexota</taxon>
        <taxon>Ktedonobacteria</taxon>
        <taxon>Ktedonobacterales</taxon>
        <taxon>Dictyobacteraceae</taxon>
        <taxon>Dictyobacter</taxon>
    </lineage>
</organism>
<evidence type="ECO:0000313" key="4">
    <source>
        <dbReference type="Proteomes" id="UP000635565"/>
    </source>
</evidence>
<proteinExistence type="predicted"/>
<dbReference type="EMBL" id="BNJJ01000006">
    <property type="protein sequence ID" value="GHO84623.1"/>
    <property type="molecule type" value="Genomic_DNA"/>
</dbReference>
<gene>
    <name evidence="3" type="ORF">KSZ_26290</name>
</gene>
<keyword evidence="1" id="KW-0175">Coiled coil</keyword>
<reference evidence="3 4" key="1">
    <citation type="journal article" date="2021" name="Int. J. Syst. Evol. Microbiol.">
        <title>Reticulibacter mediterranei gen. nov., sp. nov., within the new family Reticulibacteraceae fam. nov., and Ktedonospora formicarum gen. nov., sp. nov., Ktedonobacter robiniae sp. nov., Dictyobacter formicarum sp. nov. and Dictyobacter arantiisoli sp. nov., belonging to the class Ktedonobacteria.</title>
        <authorList>
            <person name="Yabe S."/>
            <person name="Zheng Y."/>
            <person name="Wang C.M."/>
            <person name="Sakai Y."/>
            <person name="Abe K."/>
            <person name="Yokota A."/>
            <person name="Donadio S."/>
            <person name="Cavaletti L."/>
            <person name="Monciardini P."/>
        </authorList>
    </citation>
    <scope>NUCLEOTIDE SEQUENCE [LARGE SCALE GENOMIC DNA]</scope>
    <source>
        <strain evidence="3 4">SOSP1-9</strain>
    </source>
</reference>